<dbReference type="SMART" id="SM00175">
    <property type="entry name" value="RAB"/>
    <property type="match status" value="1"/>
</dbReference>
<sequence>MNRIRRQSEPILPFENRKKANSVNIDLSPLVPESPKKDKKGRRFSVKELVGIQDALPEVDVRKFKVVMIGSAGAGKTSFIRRVTSGDFDTIASSTIGVDYSVLELETEEFAYKMHLQLWDTAGQERFHAITKQYFRNADGVMIFYDCTERSSFEEATRWADLVSESRGDSIAVVIVCNKTDIPQVIPDEEGILLADRFNATFSKHSSKLGIGTEGLLKGLARKLGQLTPKGEMTTIDLELPEPKSKRCC</sequence>
<dbReference type="PROSITE" id="PS51421">
    <property type="entry name" value="RAS"/>
    <property type="match status" value="1"/>
</dbReference>
<keyword evidence="2" id="KW-0342">GTP-binding</keyword>
<dbReference type="InterPro" id="IPR005225">
    <property type="entry name" value="Small_GTP-bd"/>
</dbReference>
<dbReference type="PRINTS" id="PR00449">
    <property type="entry name" value="RASTRNSFRMNG"/>
</dbReference>
<dbReference type="Pfam" id="PF00071">
    <property type="entry name" value="Ras"/>
    <property type="match status" value="1"/>
</dbReference>
<accession>A0ABN7S4B0</accession>
<dbReference type="SUPFAM" id="SSF52540">
    <property type="entry name" value="P-loop containing nucleoside triphosphate hydrolases"/>
    <property type="match status" value="1"/>
</dbReference>
<keyword evidence="4" id="KW-1185">Reference proteome</keyword>
<dbReference type="Gene3D" id="3.40.50.300">
    <property type="entry name" value="P-loop containing nucleotide triphosphate hydrolases"/>
    <property type="match status" value="1"/>
</dbReference>
<dbReference type="NCBIfam" id="TIGR00231">
    <property type="entry name" value="small_GTP"/>
    <property type="match status" value="1"/>
</dbReference>
<dbReference type="CDD" id="cd00154">
    <property type="entry name" value="Rab"/>
    <property type="match status" value="1"/>
</dbReference>
<dbReference type="SMART" id="SM00174">
    <property type="entry name" value="RHO"/>
    <property type="match status" value="1"/>
</dbReference>
<keyword evidence="1" id="KW-0547">Nucleotide-binding</keyword>
<dbReference type="Proteomes" id="UP001158576">
    <property type="component" value="Chromosome PAR"/>
</dbReference>
<dbReference type="SMART" id="SM00177">
    <property type="entry name" value="ARF"/>
    <property type="match status" value="1"/>
</dbReference>
<proteinExistence type="predicted"/>
<dbReference type="PANTHER" id="PTHR47977">
    <property type="entry name" value="RAS-RELATED PROTEIN RAB"/>
    <property type="match status" value="1"/>
</dbReference>
<evidence type="ECO:0000256" key="2">
    <source>
        <dbReference type="ARBA" id="ARBA00023134"/>
    </source>
</evidence>
<dbReference type="InterPro" id="IPR027417">
    <property type="entry name" value="P-loop_NTPase"/>
</dbReference>
<evidence type="ECO:0000256" key="1">
    <source>
        <dbReference type="ARBA" id="ARBA00022741"/>
    </source>
</evidence>
<dbReference type="InterPro" id="IPR050227">
    <property type="entry name" value="Rab"/>
</dbReference>
<reference evidence="3 4" key="1">
    <citation type="submission" date="2021-04" db="EMBL/GenBank/DDBJ databases">
        <authorList>
            <person name="Bliznina A."/>
        </authorList>
    </citation>
    <scope>NUCLEOTIDE SEQUENCE [LARGE SCALE GENOMIC DNA]</scope>
</reference>
<organism evidence="3 4">
    <name type="scientific">Oikopleura dioica</name>
    <name type="common">Tunicate</name>
    <dbReference type="NCBI Taxonomy" id="34765"/>
    <lineage>
        <taxon>Eukaryota</taxon>
        <taxon>Metazoa</taxon>
        <taxon>Chordata</taxon>
        <taxon>Tunicata</taxon>
        <taxon>Appendicularia</taxon>
        <taxon>Copelata</taxon>
        <taxon>Oikopleuridae</taxon>
        <taxon>Oikopleura</taxon>
    </lineage>
</organism>
<evidence type="ECO:0000313" key="4">
    <source>
        <dbReference type="Proteomes" id="UP001158576"/>
    </source>
</evidence>
<dbReference type="InterPro" id="IPR001806">
    <property type="entry name" value="Small_GTPase"/>
</dbReference>
<dbReference type="PROSITE" id="PS51419">
    <property type="entry name" value="RAB"/>
    <property type="match status" value="1"/>
</dbReference>
<evidence type="ECO:0000313" key="3">
    <source>
        <dbReference type="EMBL" id="CAG5090276.1"/>
    </source>
</evidence>
<dbReference type="SMART" id="SM00176">
    <property type="entry name" value="RAN"/>
    <property type="match status" value="1"/>
</dbReference>
<gene>
    <name evidence="3" type="ORF">OKIOD_LOCUS4095</name>
</gene>
<dbReference type="SMART" id="SM00173">
    <property type="entry name" value="RAS"/>
    <property type="match status" value="1"/>
</dbReference>
<protein>
    <submittedName>
        <fullName evidence="3">Oidioi.mRNA.OKI2018_I69.PAR.g12537.t1.cds</fullName>
    </submittedName>
</protein>
<dbReference type="EMBL" id="OU015568">
    <property type="protein sequence ID" value="CAG5090276.1"/>
    <property type="molecule type" value="Genomic_DNA"/>
</dbReference>
<name>A0ABN7S4B0_OIKDI</name>